<evidence type="ECO:0000259" key="21">
    <source>
        <dbReference type="PROSITE" id="PS50846"/>
    </source>
</evidence>
<evidence type="ECO:0000256" key="2">
    <source>
        <dbReference type="ARBA" id="ARBA00004236"/>
    </source>
</evidence>
<comment type="similarity">
    <text evidence="3 19">Belongs to the cation transport ATPase (P-type) (TC 3.A.3) family. Type IB subfamily.</text>
</comment>
<dbReference type="GO" id="GO:0012505">
    <property type="term" value="C:endomembrane system"/>
    <property type="evidence" value="ECO:0007669"/>
    <property type="project" value="UniProtKB-SubCell"/>
</dbReference>
<comment type="caution">
    <text evidence="22">The sequence shown here is derived from an EMBL/GenBank/DDBJ whole genome shotgun (WGS) entry which is preliminary data.</text>
</comment>
<feature type="transmembrane region" description="Helical" evidence="19">
    <location>
        <begin position="216"/>
        <end position="235"/>
    </location>
</feature>
<keyword evidence="23" id="KW-1185">Reference proteome</keyword>
<keyword evidence="6" id="KW-0597">Phosphoprotein</keyword>
<evidence type="ECO:0000256" key="8">
    <source>
        <dbReference type="ARBA" id="ARBA00022723"/>
    </source>
</evidence>
<evidence type="ECO:0000313" key="22">
    <source>
        <dbReference type="EMBL" id="RDU65887.1"/>
    </source>
</evidence>
<keyword evidence="4" id="KW-0813">Transport</keyword>
<dbReference type="RefSeq" id="WP_115543004.1">
    <property type="nucleotide sequence ID" value="NZ_NXLQ01000009.1"/>
</dbReference>
<dbReference type="PANTHER" id="PTHR43520:SF8">
    <property type="entry name" value="P-TYPE CU(+) TRANSPORTER"/>
    <property type="match status" value="1"/>
</dbReference>
<dbReference type="Pfam" id="PF00122">
    <property type="entry name" value="E1-E2_ATPase"/>
    <property type="match status" value="1"/>
</dbReference>
<gene>
    <name evidence="22" type="ORF">CQA53_05405</name>
</gene>
<keyword evidence="9 19" id="KW-0547">Nucleotide-binding</keyword>
<dbReference type="InterPro" id="IPR023299">
    <property type="entry name" value="ATPase_P-typ_cyto_dom_N"/>
</dbReference>
<evidence type="ECO:0000256" key="5">
    <source>
        <dbReference type="ARBA" id="ARBA00022475"/>
    </source>
</evidence>
<evidence type="ECO:0000256" key="16">
    <source>
        <dbReference type="ARBA" id="ARBA00038904"/>
    </source>
</evidence>
<comment type="subcellular location">
    <subcellularLocation>
        <location evidence="2 19">Cell membrane</location>
    </subcellularLocation>
    <subcellularLocation>
        <location evidence="1">Endomembrane system</location>
        <topology evidence="1">Multi-pass membrane protein</topology>
    </subcellularLocation>
</comment>
<feature type="transmembrane region" description="Helical" evidence="19">
    <location>
        <begin position="247"/>
        <end position="265"/>
    </location>
</feature>
<dbReference type="FunFam" id="3.30.70.100:FF:000001">
    <property type="entry name" value="ATPase copper transporting beta"/>
    <property type="match status" value="1"/>
</dbReference>
<keyword evidence="13" id="KW-0406">Ion transport</keyword>
<dbReference type="GO" id="GO:0005524">
    <property type="term" value="F:ATP binding"/>
    <property type="evidence" value="ECO:0007669"/>
    <property type="project" value="UniProtKB-UniRule"/>
</dbReference>
<dbReference type="InterPro" id="IPR036412">
    <property type="entry name" value="HAD-like_sf"/>
</dbReference>
<keyword evidence="11" id="KW-1278">Translocase</keyword>
<dbReference type="Gene3D" id="2.70.150.10">
    <property type="entry name" value="Calcium-transporting ATPase, cytoplasmic transduction domain A"/>
    <property type="match status" value="1"/>
</dbReference>
<dbReference type="CDD" id="cd00371">
    <property type="entry name" value="HMA"/>
    <property type="match status" value="1"/>
</dbReference>
<comment type="function">
    <text evidence="15">Probably involved in copper export.</text>
</comment>
<dbReference type="OrthoDB" id="2490525at2"/>
<dbReference type="PRINTS" id="PR00942">
    <property type="entry name" value="CUATPASEI"/>
</dbReference>
<keyword evidence="12 19" id="KW-1133">Transmembrane helix</keyword>
<protein>
    <recommendedName>
        <fullName evidence="17">Copper-transporting ATPase</fullName>
        <ecNumber evidence="16">7.2.2.9</ecNumber>
    </recommendedName>
</protein>
<dbReference type="InterPro" id="IPR017969">
    <property type="entry name" value="Heavy-metal-associated_CS"/>
</dbReference>
<feature type="transmembrane region" description="Helical" evidence="19">
    <location>
        <begin position="317"/>
        <end position="335"/>
    </location>
</feature>
<feature type="transmembrane region" description="Helical" evidence="19">
    <location>
        <begin position="507"/>
        <end position="534"/>
    </location>
</feature>
<dbReference type="InterPro" id="IPR036163">
    <property type="entry name" value="HMA_dom_sf"/>
</dbReference>
<dbReference type="SFLD" id="SFLDF00027">
    <property type="entry name" value="p-type_atpase"/>
    <property type="match status" value="1"/>
</dbReference>
<evidence type="ECO:0000256" key="6">
    <source>
        <dbReference type="ARBA" id="ARBA00022553"/>
    </source>
</evidence>
<dbReference type="SFLD" id="SFLDG00002">
    <property type="entry name" value="C1.7:_P-type_atpase_like"/>
    <property type="match status" value="1"/>
</dbReference>
<evidence type="ECO:0000256" key="11">
    <source>
        <dbReference type="ARBA" id="ARBA00022967"/>
    </source>
</evidence>
<feature type="transmembrane region" description="Helical" evidence="19">
    <location>
        <begin position="479"/>
        <end position="501"/>
    </location>
</feature>
<reference evidence="22 23" key="1">
    <citation type="submission" date="2018-04" db="EMBL/GenBank/DDBJ databases">
        <title>Novel Campyloabacter and Helicobacter Species and Strains.</title>
        <authorList>
            <person name="Mannion A.J."/>
            <person name="Shen Z."/>
            <person name="Fox J.G."/>
        </authorList>
    </citation>
    <scope>NUCLEOTIDE SEQUENCE [LARGE SCALE GENOMIC DNA]</scope>
    <source>
        <strain evidence="22 23">MIT 17-337</strain>
    </source>
</reference>
<evidence type="ECO:0000256" key="17">
    <source>
        <dbReference type="ARBA" id="ARBA00040690"/>
    </source>
</evidence>
<dbReference type="GO" id="GO:0055070">
    <property type="term" value="P:copper ion homeostasis"/>
    <property type="evidence" value="ECO:0007669"/>
    <property type="project" value="TreeGrafter"/>
</dbReference>
<dbReference type="SUPFAM" id="SSF55008">
    <property type="entry name" value="HMA, heavy metal-associated domain"/>
    <property type="match status" value="1"/>
</dbReference>
<organism evidence="22 23">
    <name type="scientific">Helicobacter didelphidarum</name>
    <dbReference type="NCBI Taxonomy" id="2040648"/>
    <lineage>
        <taxon>Bacteria</taxon>
        <taxon>Pseudomonadati</taxon>
        <taxon>Campylobacterota</taxon>
        <taxon>Epsilonproteobacteria</taxon>
        <taxon>Campylobacterales</taxon>
        <taxon>Helicobacteraceae</taxon>
        <taxon>Helicobacter</taxon>
    </lineage>
</organism>
<dbReference type="GO" id="GO:0016887">
    <property type="term" value="F:ATP hydrolysis activity"/>
    <property type="evidence" value="ECO:0007669"/>
    <property type="project" value="InterPro"/>
</dbReference>
<keyword evidence="7 19" id="KW-0812">Transmembrane</keyword>
<dbReference type="PROSITE" id="PS01047">
    <property type="entry name" value="HMA_1"/>
    <property type="match status" value="1"/>
</dbReference>
<dbReference type="EC" id="7.2.2.9" evidence="16"/>
<evidence type="ECO:0000256" key="14">
    <source>
        <dbReference type="ARBA" id="ARBA00023136"/>
    </source>
</evidence>
<dbReference type="InterPro" id="IPR023214">
    <property type="entry name" value="HAD_sf"/>
</dbReference>
<evidence type="ECO:0000256" key="19">
    <source>
        <dbReference type="RuleBase" id="RU362081"/>
    </source>
</evidence>
<dbReference type="InterPro" id="IPR023298">
    <property type="entry name" value="ATPase_P-typ_TM_dom_sf"/>
</dbReference>
<evidence type="ECO:0000256" key="15">
    <source>
        <dbReference type="ARBA" id="ARBA00037143"/>
    </source>
</evidence>
<evidence type="ECO:0000256" key="12">
    <source>
        <dbReference type="ARBA" id="ARBA00022989"/>
    </source>
</evidence>
<dbReference type="NCBIfam" id="TIGR01525">
    <property type="entry name" value="ATPase-IB_hvy"/>
    <property type="match status" value="1"/>
</dbReference>
<dbReference type="PANTHER" id="PTHR43520">
    <property type="entry name" value="ATP7, ISOFORM B"/>
    <property type="match status" value="1"/>
</dbReference>
<dbReference type="InterPro" id="IPR027256">
    <property type="entry name" value="P-typ_ATPase_IB"/>
</dbReference>
<dbReference type="Pfam" id="PF00702">
    <property type="entry name" value="Hydrolase"/>
    <property type="match status" value="1"/>
</dbReference>
<keyword evidence="14 19" id="KW-0472">Membrane</keyword>
<dbReference type="SUPFAM" id="SSF81660">
    <property type="entry name" value="Metal cation-transporting ATPase, ATP-binding domain N"/>
    <property type="match status" value="1"/>
</dbReference>
<evidence type="ECO:0000256" key="20">
    <source>
        <dbReference type="SAM" id="MobiDB-lite"/>
    </source>
</evidence>
<keyword evidence="5 19" id="KW-1003">Cell membrane</keyword>
<comment type="catalytic activity">
    <reaction evidence="18">
        <text>Cu(2+)(in) + ATP + H2O = Cu(2+)(out) + ADP + phosphate + H(+)</text>
        <dbReference type="Rhea" id="RHEA:10376"/>
        <dbReference type="ChEBI" id="CHEBI:15377"/>
        <dbReference type="ChEBI" id="CHEBI:15378"/>
        <dbReference type="ChEBI" id="CHEBI:29036"/>
        <dbReference type="ChEBI" id="CHEBI:30616"/>
        <dbReference type="ChEBI" id="CHEBI:43474"/>
        <dbReference type="ChEBI" id="CHEBI:456216"/>
        <dbReference type="EC" id="7.2.2.9"/>
    </reaction>
</comment>
<dbReference type="GO" id="GO:0005886">
    <property type="term" value="C:plasma membrane"/>
    <property type="evidence" value="ECO:0007669"/>
    <property type="project" value="UniProtKB-SubCell"/>
</dbReference>
<sequence length="885" mass="99069">MQHSHSNQNQQNTNNGDNLNKEGNQEYPDTNIQSQTLRLKIEGMSCASCSAAIERTLKKQDSIIKANVFLLSNSATVEFNPSKIDINTIIKIIHDIGYEAKSQEDAPIFQSPVKPQEFSLFKMQNQMPVIPNKISLKPTLQMKTNISTIPQTQKPSLQTAQVETKITQINNLLSQQNMQDSSRDKTIQQSPQNLFQRLSNFLRFFETKILNSKRRLLLSLICSFIVVYMSMLHDMFQAPLPYFLQDFRINASIQLFITLCVMHFGRTFYIRGLKALYHGIPNMDSLVAVGSLAGFLYSVYIFTLGFHTNQIEFLHQLYFEGVCVILSFIMLGKYIEESAKNKATKNAQNLLSHKAEKVYRILNPHTIQEKDSVLQVEEISPDFLVKGDYIRVLEHSFIPVDGIILSEQAQIDESMLSGESLPITKNQNDILHAGTLNLETTLIMRATSTTKDSTLAKIHSLIAQSYESKAKIAQLADKISGIFVPIVIALATLSGLFWFFYADLATAINFFASTLLISCPCALGLATPMAILFANARANKMGVFFKNAQSLENISKCDMIIFDKTGTLTNREFKIQKIETFLDSNDKNYCTQAEILRITASIENTSTHIIAQSVCKSTKDLPLYPIIQSQSILNQGMKASITKDSKNLDFILGNDSFMRSYPLKNVSQLDSQESSKEGIYIYLAQFNREEGLYILLGYILLEENLKEDSQNLIQSLQKMGFTCEILSGDNENNVAKIAKVLNINYHAQCTPQDKLNYIKQLQAQNHKVIMIGDGTNDAIAIAQANVSIVMASGSEMSLEYGDIIYFNQNLSHIADSITLGNSTLRNIKQNLGFAFLYNIICIPLAMGTLSGLGIVLNPMMASLAMSLSSISVVSNATRLYYTTLK</sequence>
<dbReference type="PROSITE" id="PS00154">
    <property type="entry name" value="ATPASE_E1_E2"/>
    <property type="match status" value="1"/>
</dbReference>
<dbReference type="NCBIfam" id="TIGR01511">
    <property type="entry name" value="ATPase-IB1_Cu"/>
    <property type="match status" value="1"/>
</dbReference>
<evidence type="ECO:0000256" key="1">
    <source>
        <dbReference type="ARBA" id="ARBA00004127"/>
    </source>
</evidence>
<evidence type="ECO:0000256" key="18">
    <source>
        <dbReference type="ARBA" id="ARBA00047424"/>
    </source>
</evidence>
<keyword evidence="10 19" id="KW-0067">ATP-binding</keyword>
<dbReference type="InterPro" id="IPR059000">
    <property type="entry name" value="ATPase_P-type_domA"/>
</dbReference>
<evidence type="ECO:0000256" key="10">
    <source>
        <dbReference type="ARBA" id="ARBA00022840"/>
    </source>
</evidence>
<evidence type="ECO:0000256" key="9">
    <source>
        <dbReference type="ARBA" id="ARBA00022741"/>
    </source>
</evidence>
<dbReference type="InterPro" id="IPR006121">
    <property type="entry name" value="HMA_dom"/>
</dbReference>
<dbReference type="PROSITE" id="PS50846">
    <property type="entry name" value="HMA_2"/>
    <property type="match status" value="1"/>
</dbReference>
<feature type="transmembrane region" description="Helical" evidence="19">
    <location>
        <begin position="286"/>
        <end position="305"/>
    </location>
</feature>
<dbReference type="PRINTS" id="PR00119">
    <property type="entry name" value="CATATPASE"/>
</dbReference>
<dbReference type="SUPFAM" id="SSF81653">
    <property type="entry name" value="Calcium ATPase, transduction domain A"/>
    <property type="match status" value="1"/>
</dbReference>
<name>A0A3D8IKL6_9HELI</name>
<keyword evidence="8 19" id="KW-0479">Metal-binding</keyword>
<accession>A0A3D8IKL6</accession>
<dbReference type="GO" id="GO:0043682">
    <property type="term" value="F:P-type divalent copper transporter activity"/>
    <property type="evidence" value="ECO:0007669"/>
    <property type="project" value="UniProtKB-EC"/>
</dbReference>
<evidence type="ECO:0000256" key="13">
    <source>
        <dbReference type="ARBA" id="ARBA00023065"/>
    </source>
</evidence>
<dbReference type="Gene3D" id="3.40.50.1000">
    <property type="entry name" value="HAD superfamily/HAD-like"/>
    <property type="match status" value="1"/>
</dbReference>
<dbReference type="AlphaFoldDB" id="A0A3D8IKL6"/>
<feature type="transmembrane region" description="Helical" evidence="19">
    <location>
        <begin position="835"/>
        <end position="856"/>
    </location>
</feature>
<feature type="region of interest" description="Disordered" evidence="20">
    <location>
        <begin position="1"/>
        <end position="28"/>
    </location>
</feature>
<dbReference type="GO" id="GO:0005507">
    <property type="term" value="F:copper ion binding"/>
    <property type="evidence" value="ECO:0007669"/>
    <property type="project" value="TreeGrafter"/>
</dbReference>
<evidence type="ECO:0000256" key="3">
    <source>
        <dbReference type="ARBA" id="ARBA00006024"/>
    </source>
</evidence>
<dbReference type="SFLD" id="SFLDS00003">
    <property type="entry name" value="Haloacid_Dehalogenase"/>
    <property type="match status" value="1"/>
</dbReference>
<dbReference type="EMBL" id="NXLQ01000009">
    <property type="protein sequence ID" value="RDU65887.1"/>
    <property type="molecule type" value="Genomic_DNA"/>
</dbReference>
<dbReference type="PROSITE" id="PS01229">
    <property type="entry name" value="COF_2"/>
    <property type="match status" value="1"/>
</dbReference>
<evidence type="ECO:0000256" key="7">
    <source>
        <dbReference type="ARBA" id="ARBA00022692"/>
    </source>
</evidence>
<evidence type="ECO:0000256" key="4">
    <source>
        <dbReference type="ARBA" id="ARBA00022448"/>
    </source>
</evidence>
<dbReference type="InterPro" id="IPR018303">
    <property type="entry name" value="ATPase_P-typ_P_site"/>
</dbReference>
<dbReference type="Proteomes" id="UP000256379">
    <property type="component" value="Unassembled WGS sequence"/>
</dbReference>
<evidence type="ECO:0000313" key="23">
    <source>
        <dbReference type="Proteomes" id="UP000256379"/>
    </source>
</evidence>
<dbReference type="InterPro" id="IPR008250">
    <property type="entry name" value="ATPase_P-typ_transduc_dom_A_sf"/>
</dbReference>
<feature type="domain" description="HMA" evidence="21">
    <location>
        <begin position="35"/>
        <end position="101"/>
    </location>
</feature>
<dbReference type="Pfam" id="PF00403">
    <property type="entry name" value="HMA"/>
    <property type="match status" value="1"/>
</dbReference>
<dbReference type="Gene3D" id="3.30.70.100">
    <property type="match status" value="1"/>
</dbReference>
<dbReference type="NCBIfam" id="TIGR01494">
    <property type="entry name" value="ATPase_P-type"/>
    <property type="match status" value="1"/>
</dbReference>
<dbReference type="InterPro" id="IPR044492">
    <property type="entry name" value="P_typ_ATPase_HD_dom"/>
</dbReference>
<dbReference type="SUPFAM" id="SSF56784">
    <property type="entry name" value="HAD-like"/>
    <property type="match status" value="1"/>
</dbReference>
<feature type="compositionally biased region" description="Low complexity" evidence="20">
    <location>
        <begin position="7"/>
        <end position="18"/>
    </location>
</feature>
<dbReference type="InterPro" id="IPR001757">
    <property type="entry name" value="P_typ_ATPase"/>
</dbReference>
<proteinExistence type="inferred from homology"/>
<dbReference type="Gene3D" id="3.40.1110.10">
    <property type="entry name" value="Calcium-transporting ATPase, cytoplasmic domain N"/>
    <property type="match status" value="1"/>
</dbReference>
<dbReference type="SUPFAM" id="SSF81665">
    <property type="entry name" value="Calcium ATPase, transmembrane domain M"/>
    <property type="match status" value="1"/>
</dbReference>